<keyword evidence="3 6" id="KW-0812">Transmembrane</keyword>
<evidence type="ECO:0000256" key="5">
    <source>
        <dbReference type="ARBA" id="ARBA00023136"/>
    </source>
</evidence>
<comment type="caution">
    <text evidence="7">The sequence shown here is derived from an EMBL/GenBank/DDBJ whole genome shotgun (WGS) entry which is preliminary data.</text>
</comment>
<evidence type="ECO:0000256" key="3">
    <source>
        <dbReference type="ARBA" id="ARBA00022692"/>
    </source>
</evidence>
<evidence type="ECO:0000256" key="2">
    <source>
        <dbReference type="ARBA" id="ARBA00022475"/>
    </source>
</evidence>
<keyword evidence="2" id="KW-1003">Cell membrane</keyword>
<dbReference type="Pfam" id="PF01810">
    <property type="entry name" value="LysE"/>
    <property type="match status" value="1"/>
</dbReference>
<feature type="transmembrane region" description="Helical" evidence="6">
    <location>
        <begin position="146"/>
        <end position="168"/>
    </location>
</feature>
<protein>
    <submittedName>
        <fullName evidence="7">Threonine/homoserine/homoserine lactone efflux protein</fullName>
    </submittedName>
</protein>
<evidence type="ECO:0000256" key="6">
    <source>
        <dbReference type="SAM" id="Phobius"/>
    </source>
</evidence>
<accession>A0A315ZQ16</accession>
<dbReference type="Proteomes" id="UP000245469">
    <property type="component" value="Unassembled WGS sequence"/>
</dbReference>
<proteinExistence type="predicted"/>
<evidence type="ECO:0000256" key="4">
    <source>
        <dbReference type="ARBA" id="ARBA00022989"/>
    </source>
</evidence>
<evidence type="ECO:0000313" key="8">
    <source>
        <dbReference type="Proteomes" id="UP000245469"/>
    </source>
</evidence>
<feature type="transmembrane region" description="Helical" evidence="6">
    <location>
        <begin position="44"/>
        <end position="66"/>
    </location>
</feature>
<sequence>MLELTALLTICIALLVGAISPGPSFVVTVQTSLATSRAAGLRVALGIGTGGLVFACLALGGLIALLQSVHWLYVVLKVMGALFILWLALKVWRGARSPLPQVSDAPTELLRSPFLRGLVVQLCNPKTAIVYASVFASLLPASSARWLYVVLPAAVFAVETSWYSAVAMGMSVRRARGAYARAKVWVDRAAAGVLSALGLRLLFTASARGI</sequence>
<comment type="subcellular location">
    <subcellularLocation>
        <location evidence="1">Cell membrane</location>
        <topology evidence="1">Multi-pass membrane protein</topology>
    </subcellularLocation>
</comment>
<dbReference type="PANTHER" id="PTHR30086:SF20">
    <property type="entry name" value="ARGININE EXPORTER PROTEIN ARGO-RELATED"/>
    <property type="match status" value="1"/>
</dbReference>
<dbReference type="RefSeq" id="WP_170131645.1">
    <property type="nucleotide sequence ID" value="NZ_QGDQ01000036.1"/>
</dbReference>
<feature type="transmembrane region" description="Helical" evidence="6">
    <location>
        <begin position="71"/>
        <end position="89"/>
    </location>
</feature>
<name>A0A315ZQ16_9ACTN</name>
<dbReference type="EMBL" id="QGDQ01000036">
    <property type="protein sequence ID" value="PWJ47616.1"/>
    <property type="molecule type" value="Genomic_DNA"/>
</dbReference>
<keyword evidence="4 6" id="KW-1133">Transmembrane helix</keyword>
<evidence type="ECO:0000313" key="7">
    <source>
        <dbReference type="EMBL" id="PWJ47616.1"/>
    </source>
</evidence>
<keyword evidence="5 6" id="KW-0472">Membrane</keyword>
<keyword evidence="8" id="KW-1185">Reference proteome</keyword>
<dbReference type="PANTHER" id="PTHR30086">
    <property type="entry name" value="ARGININE EXPORTER PROTEIN ARGO"/>
    <property type="match status" value="1"/>
</dbReference>
<dbReference type="InterPro" id="IPR001123">
    <property type="entry name" value="LeuE-type"/>
</dbReference>
<organism evidence="7 8">
    <name type="scientific">Quadrisphaera granulorum</name>
    <dbReference type="NCBI Taxonomy" id="317664"/>
    <lineage>
        <taxon>Bacteria</taxon>
        <taxon>Bacillati</taxon>
        <taxon>Actinomycetota</taxon>
        <taxon>Actinomycetes</taxon>
        <taxon>Kineosporiales</taxon>
        <taxon>Kineosporiaceae</taxon>
        <taxon>Quadrisphaera</taxon>
    </lineage>
</organism>
<gene>
    <name evidence="7" type="ORF">BXY45_13648</name>
</gene>
<dbReference type="AlphaFoldDB" id="A0A315ZQ16"/>
<reference evidence="7 8" key="1">
    <citation type="submission" date="2018-03" db="EMBL/GenBank/DDBJ databases">
        <title>Genomic Encyclopedia of Archaeal and Bacterial Type Strains, Phase II (KMG-II): from individual species to whole genera.</title>
        <authorList>
            <person name="Goeker M."/>
        </authorList>
    </citation>
    <scope>NUCLEOTIDE SEQUENCE [LARGE SCALE GENOMIC DNA]</scope>
    <source>
        <strain evidence="7 8">DSM 44889</strain>
    </source>
</reference>
<dbReference type="GO" id="GO:0005886">
    <property type="term" value="C:plasma membrane"/>
    <property type="evidence" value="ECO:0007669"/>
    <property type="project" value="UniProtKB-SubCell"/>
</dbReference>
<evidence type="ECO:0000256" key="1">
    <source>
        <dbReference type="ARBA" id="ARBA00004651"/>
    </source>
</evidence>
<dbReference type="GO" id="GO:0015171">
    <property type="term" value="F:amino acid transmembrane transporter activity"/>
    <property type="evidence" value="ECO:0007669"/>
    <property type="project" value="TreeGrafter"/>
</dbReference>